<keyword evidence="4 5" id="KW-0413">Isomerase</keyword>
<dbReference type="PANTHER" id="PTHR10516:SF457">
    <property type="entry name" value="PEPTIDYLPROLYL ISOMERASE"/>
    <property type="match status" value="1"/>
</dbReference>
<sequence length="160" mass="17664">MYRSEGFVVDEICDALRLLRLLCVTRTRVCSSGPAHCATGSETLYGENTERTMGVDVQTVRPGDGKTFPKKGQRVLVHYVGKLTNGKQFDSSRDRGEPFQFTLGQGEVIRGWDEGVAKMSVGEMAMLTCSPDYAYGPRGYPPIIPANSTLIFEVEFLKCV</sequence>
<dbReference type="Pfam" id="PF00254">
    <property type="entry name" value="FKBP_C"/>
    <property type="match status" value="1"/>
</dbReference>
<dbReference type="EMBL" id="JAUPFM010000018">
    <property type="protein sequence ID" value="KAK2822609.1"/>
    <property type="molecule type" value="Genomic_DNA"/>
</dbReference>
<name>A0AA88S3Z0_CHASR</name>
<dbReference type="AlphaFoldDB" id="A0AA88S3Z0"/>
<dbReference type="PANTHER" id="PTHR10516">
    <property type="entry name" value="PEPTIDYL-PROLYL CIS-TRANS ISOMERASE"/>
    <property type="match status" value="1"/>
</dbReference>
<proteinExistence type="predicted"/>
<comment type="catalytic activity">
    <reaction evidence="1 5">
        <text>[protein]-peptidylproline (omega=180) = [protein]-peptidylproline (omega=0)</text>
        <dbReference type="Rhea" id="RHEA:16237"/>
        <dbReference type="Rhea" id="RHEA-COMP:10747"/>
        <dbReference type="Rhea" id="RHEA-COMP:10748"/>
        <dbReference type="ChEBI" id="CHEBI:83833"/>
        <dbReference type="ChEBI" id="CHEBI:83834"/>
        <dbReference type="EC" id="5.2.1.8"/>
    </reaction>
</comment>
<dbReference type="Proteomes" id="UP001187415">
    <property type="component" value="Unassembled WGS sequence"/>
</dbReference>
<evidence type="ECO:0000256" key="5">
    <source>
        <dbReference type="PROSITE-ProRule" id="PRU00277"/>
    </source>
</evidence>
<gene>
    <name evidence="7" type="ORF">Q5P01_022674</name>
</gene>
<organism evidence="7 8">
    <name type="scientific">Channa striata</name>
    <name type="common">Snakehead murrel</name>
    <name type="synonym">Ophicephalus striatus</name>
    <dbReference type="NCBI Taxonomy" id="64152"/>
    <lineage>
        <taxon>Eukaryota</taxon>
        <taxon>Metazoa</taxon>
        <taxon>Chordata</taxon>
        <taxon>Craniata</taxon>
        <taxon>Vertebrata</taxon>
        <taxon>Euteleostomi</taxon>
        <taxon>Actinopterygii</taxon>
        <taxon>Neopterygii</taxon>
        <taxon>Teleostei</taxon>
        <taxon>Neoteleostei</taxon>
        <taxon>Acanthomorphata</taxon>
        <taxon>Anabantaria</taxon>
        <taxon>Anabantiformes</taxon>
        <taxon>Channoidei</taxon>
        <taxon>Channidae</taxon>
        <taxon>Channa</taxon>
    </lineage>
</organism>
<accession>A0AA88S3Z0</accession>
<evidence type="ECO:0000256" key="1">
    <source>
        <dbReference type="ARBA" id="ARBA00000971"/>
    </source>
</evidence>
<dbReference type="InterPro" id="IPR046357">
    <property type="entry name" value="PPIase_dom_sf"/>
</dbReference>
<dbReference type="SUPFAM" id="SSF54534">
    <property type="entry name" value="FKBP-like"/>
    <property type="match status" value="1"/>
</dbReference>
<feature type="domain" description="PPIase FKBP-type" evidence="6">
    <location>
        <begin position="72"/>
        <end position="160"/>
    </location>
</feature>
<dbReference type="PROSITE" id="PS50059">
    <property type="entry name" value="FKBP_PPIASE"/>
    <property type="match status" value="1"/>
</dbReference>
<dbReference type="GO" id="GO:0005737">
    <property type="term" value="C:cytoplasm"/>
    <property type="evidence" value="ECO:0007669"/>
    <property type="project" value="TreeGrafter"/>
</dbReference>
<evidence type="ECO:0000256" key="4">
    <source>
        <dbReference type="ARBA" id="ARBA00023235"/>
    </source>
</evidence>
<dbReference type="GO" id="GO:0003755">
    <property type="term" value="F:peptidyl-prolyl cis-trans isomerase activity"/>
    <property type="evidence" value="ECO:0007669"/>
    <property type="project" value="UniProtKB-KW"/>
</dbReference>
<evidence type="ECO:0000259" key="6">
    <source>
        <dbReference type="PROSITE" id="PS50059"/>
    </source>
</evidence>
<dbReference type="InterPro" id="IPR001179">
    <property type="entry name" value="PPIase_FKBP_dom"/>
</dbReference>
<evidence type="ECO:0000313" key="7">
    <source>
        <dbReference type="EMBL" id="KAK2822609.1"/>
    </source>
</evidence>
<protein>
    <recommendedName>
        <fullName evidence="2 5">peptidylprolyl isomerase</fullName>
        <ecNumber evidence="2 5">5.2.1.8</ecNumber>
    </recommendedName>
</protein>
<evidence type="ECO:0000256" key="3">
    <source>
        <dbReference type="ARBA" id="ARBA00023110"/>
    </source>
</evidence>
<dbReference type="InterPro" id="IPR050689">
    <property type="entry name" value="FKBP-type_PPIase"/>
</dbReference>
<dbReference type="EC" id="5.2.1.8" evidence="2 5"/>
<keyword evidence="3 5" id="KW-0697">Rotamase</keyword>
<comment type="caution">
    <text evidence="7">The sequence shown here is derived from an EMBL/GenBank/DDBJ whole genome shotgun (WGS) entry which is preliminary data.</text>
</comment>
<evidence type="ECO:0000256" key="2">
    <source>
        <dbReference type="ARBA" id="ARBA00013194"/>
    </source>
</evidence>
<reference evidence="7" key="1">
    <citation type="submission" date="2023-07" db="EMBL/GenBank/DDBJ databases">
        <title>Chromosome-level Genome Assembly of Striped Snakehead (Channa striata).</title>
        <authorList>
            <person name="Liu H."/>
        </authorList>
    </citation>
    <scope>NUCLEOTIDE SEQUENCE</scope>
    <source>
        <strain evidence="7">Gz</strain>
        <tissue evidence="7">Muscle</tissue>
    </source>
</reference>
<evidence type="ECO:0000313" key="8">
    <source>
        <dbReference type="Proteomes" id="UP001187415"/>
    </source>
</evidence>
<dbReference type="FunFam" id="3.10.50.40:FF:000025">
    <property type="entry name" value="Peptidylprolyl isomerase"/>
    <property type="match status" value="1"/>
</dbReference>
<dbReference type="Gene3D" id="3.10.50.40">
    <property type="match status" value="1"/>
</dbReference>
<keyword evidence="8" id="KW-1185">Reference proteome</keyword>